<dbReference type="InParanoid" id="G0PGG5"/>
<gene>
    <name evidence="1" type="ORF">CAEBREN_30165</name>
</gene>
<evidence type="ECO:0000313" key="2">
    <source>
        <dbReference type="Proteomes" id="UP000008068"/>
    </source>
</evidence>
<proteinExistence type="predicted"/>
<name>G0PGG5_CAEBE</name>
<accession>G0PGG5</accession>
<sequence length="118" mass="13314">MENVRKVNDLDLILGANRPRVRRASEKLLDMKKTQPIFLHFDLTSVTASKQKGTNLKKVQKRSDRTIPPPINTCLSIENVSQTTDAVISMEESVVRKVAVFILIEDWSKHGGLKKLST</sequence>
<dbReference type="HOGENOM" id="CLU_2075229_0_0_1"/>
<dbReference type="AlphaFoldDB" id="G0PGG5"/>
<protein>
    <submittedName>
        <fullName evidence="1">Uncharacterized protein</fullName>
    </submittedName>
</protein>
<dbReference type="Proteomes" id="UP000008068">
    <property type="component" value="Unassembled WGS sequence"/>
</dbReference>
<evidence type="ECO:0000313" key="1">
    <source>
        <dbReference type="EMBL" id="EGT55145.1"/>
    </source>
</evidence>
<dbReference type="EMBL" id="GL380417">
    <property type="protein sequence ID" value="EGT55145.1"/>
    <property type="molecule type" value="Genomic_DNA"/>
</dbReference>
<organism evidence="2">
    <name type="scientific">Caenorhabditis brenneri</name>
    <name type="common">Nematode worm</name>
    <dbReference type="NCBI Taxonomy" id="135651"/>
    <lineage>
        <taxon>Eukaryota</taxon>
        <taxon>Metazoa</taxon>
        <taxon>Ecdysozoa</taxon>
        <taxon>Nematoda</taxon>
        <taxon>Chromadorea</taxon>
        <taxon>Rhabditida</taxon>
        <taxon>Rhabditina</taxon>
        <taxon>Rhabditomorpha</taxon>
        <taxon>Rhabditoidea</taxon>
        <taxon>Rhabditidae</taxon>
        <taxon>Peloderinae</taxon>
        <taxon>Caenorhabditis</taxon>
    </lineage>
</organism>
<reference evidence="2" key="1">
    <citation type="submission" date="2011-07" db="EMBL/GenBank/DDBJ databases">
        <authorList>
            <consortium name="Caenorhabditis brenneri Sequencing and Analysis Consortium"/>
            <person name="Wilson R.K."/>
        </authorList>
    </citation>
    <scope>NUCLEOTIDE SEQUENCE [LARGE SCALE GENOMIC DNA]</scope>
    <source>
        <strain evidence="2">PB2801</strain>
    </source>
</reference>
<keyword evidence="2" id="KW-1185">Reference proteome</keyword>